<evidence type="ECO:0000313" key="2">
    <source>
        <dbReference type="Proteomes" id="UP000683291"/>
    </source>
</evidence>
<accession>A0A975PPE2</accession>
<evidence type="ECO:0000313" key="1">
    <source>
        <dbReference type="EMBL" id="QUJ78260.1"/>
    </source>
</evidence>
<sequence length="274" mass="30359">MEYRTTEALTLLGGFDFGSVDAPDGDLDRKALSFGARYQNEGGLSWRARAEFRRDRGESLGADRDQDAFLFVGSGRYDISDASRLVFSIDYADIDADDTSFVSGEYIDAQIGYAYRPILDDKLNLLFKYRYLKDTVGQEIDGGDGRGPRQVSHILSLDADYDLNRAWTLGAKIGGRWGQSAPDDTIALADNDAYLGVINARYHLTHKWDLLLEGRYLEASDAGLSEAGFVGAAYRHIGNNVKLGVGYNTGRFSDDLSDLTYDDEGVFINFIAKF</sequence>
<reference evidence="1" key="1">
    <citation type="submission" date="2021-04" db="EMBL/GenBank/DDBJ databases">
        <title>Complete genome sequence for Sulfitobacter sp. strain JK7-1.</title>
        <authorList>
            <person name="Park S.-J."/>
        </authorList>
    </citation>
    <scope>NUCLEOTIDE SEQUENCE</scope>
    <source>
        <strain evidence="1">JK7-1</strain>
    </source>
</reference>
<dbReference type="SUPFAM" id="SSF56935">
    <property type="entry name" value="Porins"/>
    <property type="match status" value="1"/>
</dbReference>
<dbReference type="EMBL" id="CP073583">
    <property type="protein sequence ID" value="QUJ78260.1"/>
    <property type="molecule type" value="Genomic_DNA"/>
</dbReference>
<dbReference type="Proteomes" id="UP000683291">
    <property type="component" value="Chromosome pJK7-1-2"/>
</dbReference>
<proteinExistence type="predicted"/>
<dbReference type="RefSeq" id="WP_212706452.1">
    <property type="nucleotide sequence ID" value="NZ_CP073583.1"/>
</dbReference>
<keyword evidence="2" id="KW-1185">Reference proteome</keyword>
<dbReference type="KEGG" id="sual:KDD17_17950"/>
<protein>
    <submittedName>
        <fullName evidence="1">Uncharacterized protein</fullName>
    </submittedName>
</protein>
<dbReference type="AlphaFoldDB" id="A0A975PPE2"/>
<dbReference type="Gene3D" id="2.40.160.10">
    <property type="entry name" value="Porin"/>
    <property type="match status" value="1"/>
</dbReference>
<organism evidence="1 2">
    <name type="scientific">Sulfitobacter albidus</name>
    <dbReference type="NCBI Taxonomy" id="2829501"/>
    <lineage>
        <taxon>Bacteria</taxon>
        <taxon>Pseudomonadati</taxon>
        <taxon>Pseudomonadota</taxon>
        <taxon>Alphaproteobacteria</taxon>
        <taxon>Rhodobacterales</taxon>
        <taxon>Roseobacteraceae</taxon>
        <taxon>Sulfitobacter</taxon>
    </lineage>
</organism>
<gene>
    <name evidence="1" type="ORF">KDD17_17950</name>
</gene>
<name>A0A975PPE2_9RHOB</name>
<dbReference type="InterPro" id="IPR023614">
    <property type="entry name" value="Porin_dom_sf"/>
</dbReference>